<dbReference type="EMBL" id="JACHEU010000001">
    <property type="protein sequence ID" value="MBB6011873.1"/>
    <property type="molecule type" value="Genomic_DNA"/>
</dbReference>
<dbReference type="InterPro" id="IPR056919">
    <property type="entry name" value="Phage_TAC_18"/>
</dbReference>
<organism evidence="1 2">
    <name type="scientific">Aquamicrobium lusatiense</name>
    <dbReference type="NCBI Taxonomy" id="89772"/>
    <lineage>
        <taxon>Bacteria</taxon>
        <taxon>Pseudomonadati</taxon>
        <taxon>Pseudomonadota</taxon>
        <taxon>Alphaproteobacteria</taxon>
        <taxon>Hyphomicrobiales</taxon>
        <taxon>Phyllobacteriaceae</taxon>
        <taxon>Aquamicrobium</taxon>
    </lineage>
</organism>
<proteinExistence type="predicted"/>
<dbReference type="AlphaFoldDB" id="A0A7W9S2Q7"/>
<protein>
    <submittedName>
        <fullName evidence="1">Uncharacterized protein</fullName>
    </submittedName>
</protein>
<keyword evidence="2" id="KW-1185">Reference proteome</keyword>
<evidence type="ECO:0000313" key="2">
    <source>
        <dbReference type="Proteomes" id="UP000533306"/>
    </source>
</evidence>
<dbReference type="Proteomes" id="UP000533306">
    <property type="component" value="Unassembled WGS sequence"/>
</dbReference>
<evidence type="ECO:0000313" key="1">
    <source>
        <dbReference type="EMBL" id="MBB6011873.1"/>
    </source>
</evidence>
<name>A0A7W9S2Q7_9HYPH</name>
<sequence>MLRFDRQYGAFGGETPISFMALDGYARRYGIEGEAFERFLAFVTALDDEWLEHVARSQSQKTDE</sequence>
<gene>
    <name evidence="1" type="ORF">HNR59_001218</name>
</gene>
<comment type="caution">
    <text evidence="1">The sequence shown here is derived from an EMBL/GenBank/DDBJ whole genome shotgun (WGS) entry which is preliminary data.</text>
</comment>
<accession>A0A7W9S2Q7</accession>
<dbReference type="Pfam" id="PF23812">
    <property type="entry name" value="Phage_TAC_18"/>
    <property type="match status" value="1"/>
</dbReference>
<reference evidence="1 2" key="1">
    <citation type="submission" date="2020-08" db="EMBL/GenBank/DDBJ databases">
        <title>Genomic Encyclopedia of Type Strains, Phase IV (KMG-IV): sequencing the most valuable type-strain genomes for metagenomic binning, comparative biology and taxonomic classification.</title>
        <authorList>
            <person name="Goeker M."/>
        </authorList>
    </citation>
    <scope>NUCLEOTIDE SEQUENCE [LARGE SCALE GENOMIC DNA]</scope>
    <source>
        <strain evidence="1 2">DSM 11099</strain>
    </source>
</reference>